<evidence type="ECO:0000256" key="1">
    <source>
        <dbReference type="SAM" id="Coils"/>
    </source>
</evidence>
<organism evidence="3 4">
    <name type="scientific">Cryptococcus depauperatus CBS 7841</name>
    <dbReference type="NCBI Taxonomy" id="1295531"/>
    <lineage>
        <taxon>Eukaryota</taxon>
        <taxon>Fungi</taxon>
        <taxon>Dikarya</taxon>
        <taxon>Basidiomycota</taxon>
        <taxon>Agaricomycotina</taxon>
        <taxon>Tremellomycetes</taxon>
        <taxon>Tremellales</taxon>
        <taxon>Cryptococcaceae</taxon>
        <taxon>Cryptococcus</taxon>
    </lineage>
</organism>
<feature type="region of interest" description="Disordered" evidence="2">
    <location>
        <begin position="211"/>
        <end position="274"/>
    </location>
</feature>
<dbReference type="AlphaFoldDB" id="A0A1E3IG04"/>
<dbReference type="Proteomes" id="UP000094043">
    <property type="component" value="Chromosome 5"/>
</dbReference>
<dbReference type="KEGG" id="cdep:91088593"/>
<dbReference type="VEuPathDB" id="FungiDB:L203_03319"/>
<feature type="compositionally biased region" description="Low complexity" evidence="2">
    <location>
        <begin position="126"/>
        <end position="135"/>
    </location>
</feature>
<feature type="coiled-coil region" evidence="1">
    <location>
        <begin position="373"/>
        <end position="425"/>
    </location>
</feature>
<feature type="region of interest" description="Disordered" evidence="2">
    <location>
        <begin position="152"/>
        <end position="186"/>
    </location>
</feature>
<name>A0A1E3IG04_9TREE</name>
<evidence type="ECO:0000313" key="4">
    <source>
        <dbReference type="Proteomes" id="UP000094043"/>
    </source>
</evidence>
<reference evidence="3" key="3">
    <citation type="submission" date="2024-01" db="EMBL/GenBank/DDBJ databases">
        <authorList>
            <person name="Coelho M.A."/>
            <person name="David-Palma M."/>
            <person name="Shea T."/>
            <person name="Sun S."/>
            <person name="Cuomo C.A."/>
            <person name="Heitman J."/>
        </authorList>
    </citation>
    <scope>NUCLEOTIDE SEQUENCE</scope>
    <source>
        <strain evidence="3">CBS 7841</strain>
    </source>
</reference>
<sequence>MGDAIHSKIPVAINKNIPSFISDRPLNNRPASPSPLQSLPANGIGKFSPAVGVGGRRLSLIDGSVIGGITSERRSRNSSTRGSISMSEIGEDTAQLKAHVIHLKLTLESTRKRLSEVENTSSNQTSGGSPSIPYSSPIVPFKTVLIEEEDNNIGRYPPLDHDPSTSNRTESRSSSRGLPHSNGSYDLKARSLQTLKDGRTRIPQAVVAHHTALHPSSSFPPSPSASSINDNRSLKSPSCFEFSRPNTPGGTVMDNYGSLRSPSTPGTPGGRKASGKVIDSLQAEKLDLRAQLEKVFSESRASRRRIEQLTRQNEDLKETKERMRVENEGLNNVIARKERLLQETLQRARIAEHSLSSLQMTQKSLESNTKSQLSSMTSQLTEAEHTKLRAERECIALKESVKSLRDVWTREIKAVKSEVKRSEEREMQRREKVIQTHKNLAILVKSHSDEREKFQELVFESKKKSQDLTSLFETKIEGLRSELEKAEMENKQIRAQVAEIASELIRFRRLAQQPLREDLNEVAKHIEKPSPKTTPVAPSPPLQSQSTGIDGQTLEAELKRFPVPP</sequence>
<accession>A0A1E3IG04</accession>
<feature type="region of interest" description="Disordered" evidence="2">
    <location>
        <begin position="522"/>
        <end position="565"/>
    </location>
</feature>
<gene>
    <name evidence="3" type="ORF">L203_104383</name>
</gene>
<dbReference type="GeneID" id="91088593"/>
<dbReference type="OrthoDB" id="6088208at2759"/>
<dbReference type="RefSeq" id="XP_066069867.1">
    <property type="nucleotide sequence ID" value="XM_066213770.1"/>
</dbReference>
<keyword evidence="4" id="KW-1185">Reference proteome</keyword>
<proteinExistence type="predicted"/>
<feature type="coiled-coil region" evidence="1">
    <location>
        <begin position="278"/>
        <end position="347"/>
    </location>
</feature>
<dbReference type="EMBL" id="CP143788">
    <property type="protein sequence ID" value="WVN89167.1"/>
    <property type="molecule type" value="Genomic_DNA"/>
</dbReference>
<keyword evidence="1" id="KW-0175">Coiled coil</keyword>
<reference evidence="3" key="2">
    <citation type="journal article" date="2022" name="Elife">
        <title>Obligate sexual reproduction of a homothallic fungus closely related to the Cryptococcus pathogenic species complex.</title>
        <authorList>
            <person name="Passer A.R."/>
            <person name="Clancey S.A."/>
            <person name="Shea T."/>
            <person name="David-Palma M."/>
            <person name="Averette A.F."/>
            <person name="Boekhout T."/>
            <person name="Porcel B.M."/>
            <person name="Nowrousian M."/>
            <person name="Cuomo C.A."/>
            <person name="Sun S."/>
            <person name="Heitman J."/>
            <person name="Coelho M.A."/>
        </authorList>
    </citation>
    <scope>NUCLEOTIDE SEQUENCE</scope>
    <source>
        <strain evidence="3">CBS 7841</strain>
    </source>
</reference>
<feature type="compositionally biased region" description="Basic and acidic residues" evidence="2">
    <location>
        <begin position="158"/>
        <end position="173"/>
    </location>
</feature>
<protein>
    <submittedName>
        <fullName evidence="3">Uncharacterized protein</fullName>
    </submittedName>
</protein>
<evidence type="ECO:0000313" key="3">
    <source>
        <dbReference type="EMBL" id="WVN89167.1"/>
    </source>
</evidence>
<feature type="compositionally biased region" description="Basic and acidic residues" evidence="2">
    <location>
        <begin position="556"/>
        <end position="565"/>
    </location>
</feature>
<feature type="coiled-coil region" evidence="1">
    <location>
        <begin position="469"/>
        <end position="503"/>
    </location>
</feature>
<feature type="region of interest" description="Disordered" evidence="2">
    <location>
        <begin position="114"/>
        <end position="135"/>
    </location>
</feature>
<reference evidence="3" key="1">
    <citation type="submission" date="2016-06" db="EMBL/GenBank/DDBJ databases">
        <authorList>
            <person name="Cuomo C."/>
            <person name="Litvintseva A."/>
            <person name="Heitman J."/>
            <person name="Chen Y."/>
            <person name="Sun S."/>
            <person name="Springer D."/>
            <person name="Dromer F."/>
            <person name="Young S."/>
            <person name="Zeng Q."/>
            <person name="Chapman S."/>
            <person name="Gujja S."/>
            <person name="Saif S."/>
            <person name="Birren B."/>
        </authorList>
    </citation>
    <scope>NUCLEOTIDE SEQUENCE</scope>
    <source>
        <strain evidence="3">CBS 7841</strain>
    </source>
</reference>
<evidence type="ECO:0000256" key="2">
    <source>
        <dbReference type="SAM" id="MobiDB-lite"/>
    </source>
</evidence>